<name>A0AA39QHB9_9AGAR</name>
<accession>A0AA39QHB9</accession>
<evidence type="ECO:0000313" key="2">
    <source>
        <dbReference type="EMBL" id="KAK0501861.1"/>
    </source>
</evidence>
<evidence type="ECO:0000256" key="1">
    <source>
        <dbReference type="SAM" id="Phobius"/>
    </source>
</evidence>
<protein>
    <submittedName>
        <fullName evidence="2">Uncharacterized protein</fullName>
    </submittedName>
</protein>
<keyword evidence="1" id="KW-0472">Membrane</keyword>
<dbReference type="EMBL" id="JAUEPU010000006">
    <property type="protein sequence ID" value="KAK0501861.1"/>
    <property type="molecule type" value="Genomic_DNA"/>
</dbReference>
<evidence type="ECO:0000313" key="3">
    <source>
        <dbReference type="Proteomes" id="UP001175228"/>
    </source>
</evidence>
<keyword evidence="3" id="KW-1185">Reference proteome</keyword>
<reference evidence="2" key="1">
    <citation type="submission" date="2023-06" db="EMBL/GenBank/DDBJ databases">
        <authorList>
            <consortium name="Lawrence Berkeley National Laboratory"/>
            <person name="Ahrendt S."/>
            <person name="Sahu N."/>
            <person name="Indic B."/>
            <person name="Wong-Bajracharya J."/>
            <person name="Merenyi Z."/>
            <person name="Ke H.-M."/>
            <person name="Monk M."/>
            <person name="Kocsube S."/>
            <person name="Drula E."/>
            <person name="Lipzen A."/>
            <person name="Balint B."/>
            <person name="Henrissat B."/>
            <person name="Andreopoulos B."/>
            <person name="Martin F.M."/>
            <person name="Harder C.B."/>
            <person name="Rigling D."/>
            <person name="Ford K.L."/>
            <person name="Foster G.D."/>
            <person name="Pangilinan J."/>
            <person name="Papanicolaou A."/>
            <person name="Barry K."/>
            <person name="LaButti K."/>
            <person name="Viragh M."/>
            <person name="Koriabine M."/>
            <person name="Yan M."/>
            <person name="Riley R."/>
            <person name="Champramary S."/>
            <person name="Plett K.L."/>
            <person name="Tsai I.J."/>
            <person name="Slot J."/>
            <person name="Sipos G."/>
            <person name="Plett J."/>
            <person name="Nagy L.G."/>
            <person name="Grigoriev I.V."/>
        </authorList>
    </citation>
    <scope>NUCLEOTIDE SEQUENCE</scope>
    <source>
        <strain evidence="2">HWK02</strain>
    </source>
</reference>
<comment type="caution">
    <text evidence="2">The sequence shown here is derived from an EMBL/GenBank/DDBJ whole genome shotgun (WGS) entry which is preliminary data.</text>
</comment>
<sequence length="93" mass="10340">MVRLYRGPKTSSSLQATFRTVFVALEGAVILPLILIAIKVAPVRGRLDGFPIRAYPSASRKFLPSFTLAFISCNIYTHACSNDMMFVCDVMHE</sequence>
<keyword evidence="1" id="KW-1133">Transmembrane helix</keyword>
<dbReference type="Proteomes" id="UP001175228">
    <property type="component" value="Unassembled WGS sequence"/>
</dbReference>
<proteinExistence type="predicted"/>
<dbReference type="AlphaFoldDB" id="A0AA39QHB9"/>
<organism evidence="2 3">
    <name type="scientific">Armillaria luteobubalina</name>
    <dbReference type="NCBI Taxonomy" id="153913"/>
    <lineage>
        <taxon>Eukaryota</taxon>
        <taxon>Fungi</taxon>
        <taxon>Dikarya</taxon>
        <taxon>Basidiomycota</taxon>
        <taxon>Agaricomycotina</taxon>
        <taxon>Agaricomycetes</taxon>
        <taxon>Agaricomycetidae</taxon>
        <taxon>Agaricales</taxon>
        <taxon>Marasmiineae</taxon>
        <taxon>Physalacriaceae</taxon>
        <taxon>Armillaria</taxon>
    </lineage>
</organism>
<feature type="transmembrane region" description="Helical" evidence="1">
    <location>
        <begin position="20"/>
        <end position="41"/>
    </location>
</feature>
<gene>
    <name evidence="2" type="ORF">EDD18DRAFT_1144746</name>
</gene>
<keyword evidence="1" id="KW-0812">Transmembrane</keyword>